<dbReference type="InterPro" id="IPR052509">
    <property type="entry name" value="Metal_resp_DNA-bind_regulator"/>
</dbReference>
<dbReference type="InterPro" id="IPR005149">
    <property type="entry name" value="Tscrpt_reg_PadR_N"/>
</dbReference>
<evidence type="ECO:0000259" key="1">
    <source>
        <dbReference type="Pfam" id="PF03551"/>
    </source>
</evidence>
<accession>A0ABV3PA66</accession>
<proteinExistence type="predicted"/>
<keyword evidence="3" id="KW-1185">Reference proteome</keyword>
<organism evidence="2 3">
    <name type="scientific">Kineococcus endophyticus</name>
    <dbReference type="NCBI Taxonomy" id="1181883"/>
    <lineage>
        <taxon>Bacteria</taxon>
        <taxon>Bacillati</taxon>
        <taxon>Actinomycetota</taxon>
        <taxon>Actinomycetes</taxon>
        <taxon>Kineosporiales</taxon>
        <taxon>Kineosporiaceae</taxon>
        <taxon>Kineococcus</taxon>
    </lineage>
</organism>
<dbReference type="PANTHER" id="PTHR33169:SF14">
    <property type="entry name" value="TRANSCRIPTIONAL REGULATOR RV3488"/>
    <property type="match status" value="1"/>
</dbReference>
<dbReference type="PANTHER" id="PTHR33169">
    <property type="entry name" value="PADR-FAMILY TRANSCRIPTIONAL REGULATOR"/>
    <property type="match status" value="1"/>
</dbReference>
<dbReference type="SUPFAM" id="SSF46785">
    <property type="entry name" value="Winged helix' DNA-binding domain"/>
    <property type="match status" value="1"/>
</dbReference>
<dbReference type="InterPro" id="IPR036390">
    <property type="entry name" value="WH_DNA-bd_sf"/>
</dbReference>
<dbReference type="Pfam" id="PF03551">
    <property type="entry name" value="PadR"/>
    <property type="match status" value="1"/>
</dbReference>
<reference evidence="2 3" key="1">
    <citation type="submission" date="2024-07" db="EMBL/GenBank/DDBJ databases">
        <authorList>
            <person name="Thanompreechachai J."/>
            <person name="Duangmal K."/>
        </authorList>
    </citation>
    <scope>NUCLEOTIDE SEQUENCE [LARGE SCALE GENOMIC DNA]</scope>
    <source>
        <strain evidence="2 3">KCTC 19886</strain>
    </source>
</reference>
<gene>
    <name evidence="2" type="ORF">AB1207_17275</name>
</gene>
<evidence type="ECO:0000313" key="3">
    <source>
        <dbReference type="Proteomes" id="UP001555826"/>
    </source>
</evidence>
<sequence length="120" mass="13028">MTPDAPDRRAQLLRGSLDLCVLAALAQQPGHAYELASRLAEAGLRDVSYGTVYPMITRLRRSGLLHEQTEASPVGPARKVFSLSAAGREALDDWLAQWQRATLDVETVLRSTGVWAGRGA</sequence>
<dbReference type="RefSeq" id="WP_367639645.1">
    <property type="nucleotide sequence ID" value="NZ_JBFNQN010000012.1"/>
</dbReference>
<dbReference type="Gene3D" id="1.10.10.10">
    <property type="entry name" value="Winged helix-like DNA-binding domain superfamily/Winged helix DNA-binding domain"/>
    <property type="match status" value="1"/>
</dbReference>
<name>A0ABV3PA66_9ACTN</name>
<comment type="caution">
    <text evidence="2">The sequence shown here is derived from an EMBL/GenBank/DDBJ whole genome shotgun (WGS) entry which is preliminary data.</text>
</comment>
<dbReference type="EMBL" id="JBFNQN010000012">
    <property type="protein sequence ID" value="MEW9266506.1"/>
    <property type="molecule type" value="Genomic_DNA"/>
</dbReference>
<protein>
    <submittedName>
        <fullName evidence="2">PadR family transcriptional regulator</fullName>
    </submittedName>
</protein>
<feature type="domain" description="Transcription regulator PadR N-terminal" evidence="1">
    <location>
        <begin position="21"/>
        <end position="92"/>
    </location>
</feature>
<evidence type="ECO:0000313" key="2">
    <source>
        <dbReference type="EMBL" id="MEW9266506.1"/>
    </source>
</evidence>
<dbReference type="InterPro" id="IPR036388">
    <property type="entry name" value="WH-like_DNA-bd_sf"/>
</dbReference>
<dbReference type="Proteomes" id="UP001555826">
    <property type="component" value="Unassembled WGS sequence"/>
</dbReference>